<evidence type="ECO:0000313" key="1">
    <source>
        <dbReference type="EMBL" id="ACN18054.1"/>
    </source>
</evidence>
<evidence type="ECO:0000313" key="2">
    <source>
        <dbReference type="Proteomes" id="UP000000442"/>
    </source>
</evidence>
<dbReference type="Proteomes" id="UP000000442">
    <property type="component" value="Plasmid pHRM2a"/>
</dbReference>
<dbReference type="AlphaFoldDB" id="C0QMR0"/>
<dbReference type="RefSeq" id="WP_012663343.1">
    <property type="nucleotide sequence ID" value="NC_012109.1"/>
</dbReference>
<name>C0QMR0_DESAH</name>
<geneLocation type="plasmid" evidence="1 2">
    <name>pHRM2a</name>
</geneLocation>
<keyword evidence="2" id="KW-1185">Reference proteome</keyword>
<protein>
    <submittedName>
        <fullName evidence="1">Uncharacterized protein</fullName>
    </submittedName>
</protein>
<organism evidence="1 2">
    <name type="scientific">Desulforapulum autotrophicum (strain ATCC 43914 / DSM 3382 / VKM B-1955 / HRM2)</name>
    <name type="common">Desulfobacterium autotrophicum</name>
    <dbReference type="NCBI Taxonomy" id="177437"/>
    <lineage>
        <taxon>Bacteria</taxon>
        <taxon>Pseudomonadati</taxon>
        <taxon>Thermodesulfobacteriota</taxon>
        <taxon>Desulfobacteria</taxon>
        <taxon>Desulfobacterales</taxon>
        <taxon>Desulfobacteraceae</taxon>
        <taxon>Desulforapulum</taxon>
    </lineage>
</organism>
<proteinExistence type="predicted"/>
<dbReference type="HOGENOM" id="CLU_3134835_0_0_7"/>
<dbReference type="KEGG" id="dat:HRM2_p00600"/>
<keyword evidence="1" id="KW-0614">Plasmid</keyword>
<dbReference type="EMBL" id="CP001088">
    <property type="protein sequence ID" value="ACN18054.1"/>
    <property type="molecule type" value="Genomic_DNA"/>
</dbReference>
<sequence>MIQHSKCKRCEANFNILDLKDNPDGVGMVCIDEISCQQRQPPESTKKGT</sequence>
<gene>
    <name evidence="1" type="ORF">HRM2_p00600</name>
</gene>
<reference evidence="1 2" key="1">
    <citation type="journal article" date="2009" name="Environ. Microbiol.">
        <title>Genome sequence of Desulfobacterium autotrophicum HRM2, a marine sulfate reducer oxidizing organic carbon completely to carbon dioxide.</title>
        <authorList>
            <person name="Strittmatter A.W."/>
            <person name="Liesegang H."/>
            <person name="Rabus R."/>
            <person name="Decker I."/>
            <person name="Amann J."/>
            <person name="Andres S."/>
            <person name="Henne A."/>
            <person name="Fricke W.F."/>
            <person name="Martinez-Arias R."/>
            <person name="Bartels D."/>
            <person name="Goesmann A."/>
            <person name="Krause L."/>
            <person name="Puehler A."/>
            <person name="Klenk H.P."/>
            <person name="Richter M."/>
            <person name="Schuler M."/>
            <person name="Gloeckner F.O."/>
            <person name="Meyerdierks A."/>
            <person name="Gottschalk G."/>
            <person name="Amann R."/>
        </authorList>
    </citation>
    <scope>NUCLEOTIDE SEQUENCE [LARGE SCALE GENOMIC DNA]</scope>
    <source>
        <strain evidence="2">ATCC 43914 / DSM 3382 / HRM2</strain>
        <plasmid evidence="2">Plasmid pHRM2a</plasmid>
    </source>
</reference>
<accession>C0QMR0</accession>